<dbReference type="GO" id="GO:0045746">
    <property type="term" value="P:negative regulation of Notch signaling pathway"/>
    <property type="evidence" value="ECO:0007669"/>
    <property type="project" value="TreeGrafter"/>
</dbReference>
<dbReference type="Gene3D" id="1.10.287.1010">
    <property type="entry name" value="Clavaminate synthase-like"/>
    <property type="match status" value="1"/>
</dbReference>
<accession>A0A1X7U954</accession>
<dbReference type="eggNOG" id="KOG2132">
    <property type="taxonomic scope" value="Eukaryota"/>
</dbReference>
<dbReference type="InterPro" id="IPR014710">
    <property type="entry name" value="RmlC-like_jellyroll"/>
</dbReference>
<dbReference type="STRING" id="400682.A0A1X7U954"/>
<dbReference type="Pfam" id="PF13621">
    <property type="entry name" value="Cupin_8"/>
    <property type="match status" value="1"/>
</dbReference>
<dbReference type="PROSITE" id="PS51184">
    <property type="entry name" value="JMJC"/>
    <property type="match status" value="1"/>
</dbReference>
<dbReference type="Proteomes" id="UP000007879">
    <property type="component" value="Unassembled WGS sequence"/>
</dbReference>
<reference evidence="2" key="2">
    <citation type="submission" date="2017-05" db="UniProtKB">
        <authorList>
            <consortium name="EnsemblMetazoa"/>
        </authorList>
    </citation>
    <scope>IDENTIFICATION</scope>
</reference>
<organism evidence="2">
    <name type="scientific">Amphimedon queenslandica</name>
    <name type="common">Sponge</name>
    <dbReference type="NCBI Taxonomy" id="400682"/>
    <lineage>
        <taxon>Eukaryota</taxon>
        <taxon>Metazoa</taxon>
        <taxon>Porifera</taxon>
        <taxon>Demospongiae</taxon>
        <taxon>Heteroscleromorpha</taxon>
        <taxon>Haplosclerida</taxon>
        <taxon>Niphatidae</taxon>
        <taxon>Amphimedon</taxon>
    </lineage>
</organism>
<evidence type="ECO:0000313" key="2">
    <source>
        <dbReference type="EnsemblMetazoa" id="Aqu2.1.24487_001"/>
    </source>
</evidence>
<dbReference type="KEGG" id="aqu:100639620"/>
<dbReference type="OrthoDB" id="47172at2759"/>
<dbReference type="SUPFAM" id="SSF51197">
    <property type="entry name" value="Clavaminate synthase-like"/>
    <property type="match status" value="1"/>
</dbReference>
<sequence>MAEPKGPPSSSKIEMKKYSFPVKPIQRLCWTEATADHLMTHEEPVVLTDTDLVQSALHWDLSYLEQNMGPAKHTVYVSKSRYFMYYDERKVNDFPSFKEPMKKREWTFSKFVDEYKSHEGRTDEYLYYQDALTDTVGSGIKHDFVHFNWHWVSERKKRYNWGQLTSNLLLISQPGNITPCHYDEQHNFFCQVRGLKRCLLFAPDQYDKLYPYPVAHPCDRQSQVDFDSPDFERFPKFKEIEGYECILSPGDVLYIPMYWWHTIETSPGELSISITFWYRGGPVPSKITYPLSSQQKVAITRNIEKMLHEALQDHNEVGPLLHMICDGRY</sequence>
<dbReference type="GO" id="GO:0071532">
    <property type="term" value="F:ankyrin repeat binding"/>
    <property type="evidence" value="ECO:0007669"/>
    <property type="project" value="TreeGrafter"/>
</dbReference>
<dbReference type="EnsemblMetazoa" id="Aqu2.1.24487_001">
    <property type="protein sequence ID" value="Aqu2.1.24487_001"/>
    <property type="gene ID" value="Aqu2.1.24487"/>
</dbReference>
<dbReference type="AlphaFoldDB" id="A0A1X7U954"/>
<reference evidence="3" key="1">
    <citation type="journal article" date="2010" name="Nature">
        <title>The Amphimedon queenslandica genome and the evolution of animal complexity.</title>
        <authorList>
            <person name="Srivastava M."/>
            <person name="Simakov O."/>
            <person name="Chapman J."/>
            <person name="Fahey B."/>
            <person name="Gauthier M.E."/>
            <person name="Mitros T."/>
            <person name="Richards G.S."/>
            <person name="Conaco C."/>
            <person name="Dacre M."/>
            <person name="Hellsten U."/>
            <person name="Larroux C."/>
            <person name="Putnam N.H."/>
            <person name="Stanke M."/>
            <person name="Adamska M."/>
            <person name="Darling A."/>
            <person name="Degnan S.M."/>
            <person name="Oakley T.H."/>
            <person name="Plachetzki D.C."/>
            <person name="Zhai Y."/>
            <person name="Adamski M."/>
            <person name="Calcino A."/>
            <person name="Cummins S.F."/>
            <person name="Goodstein D.M."/>
            <person name="Harris C."/>
            <person name="Jackson D.J."/>
            <person name="Leys S.P."/>
            <person name="Shu S."/>
            <person name="Woodcroft B.J."/>
            <person name="Vervoort M."/>
            <person name="Kosik K.S."/>
            <person name="Manning G."/>
            <person name="Degnan B.M."/>
            <person name="Rokhsar D.S."/>
        </authorList>
    </citation>
    <scope>NUCLEOTIDE SEQUENCE [LARGE SCALE GENOMIC DNA]</scope>
</reference>
<feature type="domain" description="JmjC" evidence="1">
    <location>
        <begin position="141"/>
        <end position="293"/>
    </location>
</feature>
<dbReference type="InterPro" id="IPR027452">
    <property type="entry name" value="FIH-1_dom_II"/>
</dbReference>
<dbReference type="GO" id="GO:0036140">
    <property type="term" value="F:[protein]-asparagine 3-dioxygenase activity"/>
    <property type="evidence" value="ECO:0007669"/>
    <property type="project" value="TreeGrafter"/>
</dbReference>
<evidence type="ECO:0000259" key="1">
    <source>
        <dbReference type="PROSITE" id="PS51184"/>
    </source>
</evidence>
<evidence type="ECO:0000313" key="3">
    <source>
        <dbReference type="Proteomes" id="UP000007879"/>
    </source>
</evidence>
<dbReference type="EnsemblMetazoa" id="XM_011407397.2">
    <property type="protein sequence ID" value="XP_011405699.1"/>
    <property type="gene ID" value="LOC100639620"/>
</dbReference>
<protein>
    <recommendedName>
        <fullName evidence="1">JmjC domain-containing protein</fullName>
    </recommendedName>
</protein>
<proteinExistence type="predicted"/>
<dbReference type="InterPro" id="IPR003347">
    <property type="entry name" value="JmjC_dom"/>
</dbReference>
<name>A0A1X7U954_AMPQE</name>
<gene>
    <name evidence="2" type="primary">100639620</name>
</gene>
<dbReference type="GO" id="GO:0005634">
    <property type="term" value="C:nucleus"/>
    <property type="evidence" value="ECO:0007669"/>
    <property type="project" value="TreeGrafter"/>
</dbReference>
<keyword evidence="3" id="KW-1185">Reference proteome</keyword>
<dbReference type="FunFam" id="2.60.120.10:FF:000042">
    <property type="entry name" value="Hypoxia-inducible factor 1-alpha inhibitor"/>
    <property type="match status" value="1"/>
</dbReference>
<dbReference type="SMART" id="SM00558">
    <property type="entry name" value="JmjC"/>
    <property type="match status" value="1"/>
</dbReference>
<dbReference type="GO" id="GO:0005737">
    <property type="term" value="C:cytoplasm"/>
    <property type="evidence" value="ECO:0007669"/>
    <property type="project" value="TreeGrafter"/>
</dbReference>
<dbReference type="InterPro" id="IPR041667">
    <property type="entry name" value="Cupin_8"/>
</dbReference>
<dbReference type="Gene3D" id="2.60.120.10">
    <property type="entry name" value="Jelly Rolls"/>
    <property type="match status" value="1"/>
</dbReference>
<dbReference type="PANTHER" id="PTHR12461:SF105">
    <property type="entry name" value="HYPOXIA-INDUCIBLE FACTOR 1-ALPHA INHIBITOR"/>
    <property type="match status" value="1"/>
</dbReference>
<dbReference type="InParanoid" id="A0A1X7U954"/>
<dbReference type="GO" id="GO:0036139">
    <property type="term" value="F:peptidyl-histidine dioxygenase activity"/>
    <property type="evidence" value="ECO:0007669"/>
    <property type="project" value="TreeGrafter"/>
</dbReference>
<dbReference type="PANTHER" id="PTHR12461">
    <property type="entry name" value="HYPOXIA-INDUCIBLE FACTOR 1 ALPHA INHIBITOR-RELATED"/>
    <property type="match status" value="1"/>
</dbReference>